<feature type="transmembrane region" description="Helical" evidence="8">
    <location>
        <begin position="294"/>
        <end position="319"/>
    </location>
</feature>
<evidence type="ECO:0000259" key="9">
    <source>
        <dbReference type="Pfam" id="PF02687"/>
    </source>
</evidence>
<proteinExistence type="inferred from homology"/>
<comment type="similarity">
    <text evidence="6">Belongs to the ABC-4 integral membrane protein family.</text>
</comment>
<accession>A0ABQ4FTC4</accession>
<reference evidence="11 12" key="1">
    <citation type="submission" date="2021-01" db="EMBL/GenBank/DDBJ databases">
        <title>Whole genome shotgun sequence of Microbispora corallina NBRC 16416.</title>
        <authorList>
            <person name="Komaki H."/>
            <person name="Tamura T."/>
        </authorList>
    </citation>
    <scope>NUCLEOTIDE SEQUENCE [LARGE SCALE GENOMIC DNA]</scope>
    <source>
        <strain evidence="11 12">NBRC 16416</strain>
    </source>
</reference>
<keyword evidence="12" id="KW-1185">Reference proteome</keyword>
<feature type="domain" description="MacB-like periplasmic core" evidence="10">
    <location>
        <begin position="51"/>
        <end position="238"/>
    </location>
</feature>
<evidence type="ECO:0000256" key="7">
    <source>
        <dbReference type="SAM" id="MobiDB-lite"/>
    </source>
</evidence>
<sequence length="416" mass="42651">MTRARAGTDPVTPRAGADPASRPRLRPARLGVSDLLRVGASGLRVRPARAILSALGIAIGIATMVAVVGISASSRARLLNELDSLGTNLLTVTPGQTLFGKEATLPPESLGMVRRIGPVRAAAMTGNTSASVFRSDRIPTTHTGGLSVRAASLDLLSTLGTAVRRGAWLNAATARQRAVVLGAVAAGRLGADAPGDQVWIGGRWWTVVGLLDASPLAPEVDRAALVGFDAAAAYLGFDGNPTTVYTRSADDFVTDVREVLPRTVNPEHPEEVQVSRPSDALAARAAATGAFTNVLLGVGAVALLVGGVGVANTMVISVLERRREIGLRRSLGATRGNVRSQFLTESLLLSGLGGLCGCLLGTGVTAAYAAWRDLPSVIPVWAVAGGLGATLLVGTAAGIYPAMRAARMSPTLALST</sequence>
<evidence type="ECO:0000313" key="12">
    <source>
        <dbReference type="Proteomes" id="UP000603904"/>
    </source>
</evidence>
<evidence type="ECO:0000256" key="8">
    <source>
        <dbReference type="SAM" id="Phobius"/>
    </source>
</evidence>
<dbReference type="InterPro" id="IPR050250">
    <property type="entry name" value="Macrolide_Exporter_MacB"/>
</dbReference>
<evidence type="ECO:0000256" key="4">
    <source>
        <dbReference type="ARBA" id="ARBA00022989"/>
    </source>
</evidence>
<evidence type="ECO:0000313" key="11">
    <source>
        <dbReference type="EMBL" id="GIH38065.1"/>
    </source>
</evidence>
<dbReference type="InterPro" id="IPR003838">
    <property type="entry name" value="ABC3_permease_C"/>
</dbReference>
<dbReference type="Proteomes" id="UP000603904">
    <property type="component" value="Unassembled WGS sequence"/>
</dbReference>
<evidence type="ECO:0000256" key="1">
    <source>
        <dbReference type="ARBA" id="ARBA00004651"/>
    </source>
</evidence>
<comment type="caution">
    <text evidence="11">The sequence shown here is derived from an EMBL/GenBank/DDBJ whole genome shotgun (WGS) entry which is preliminary data.</text>
</comment>
<keyword evidence="4 8" id="KW-1133">Transmembrane helix</keyword>
<dbReference type="RefSeq" id="WP_204055743.1">
    <property type="nucleotide sequence ID" value="NZ_BAAAGP010000003.1"/>
</dbReference>
<evidence type="ECO:0000256" key="2">
    <source>
        <dbReference type="ARBA" id="ARBA00022475"/>
    </source>
</evidence>
<dbReference type="PANTHER" id="PTHR30572:SF4">
    <property type="entry name" value="ABC TRANSPORTER PERMEASE YTRF"/>
    <property type="match status" value="1"/>
</dbReference>
<organism evidence="11 12">
    <name type="scientific">Microbispora corallina</name>
    <dbReference type="NCBI Taxonomy" id="83302"/>
    <lineage>
        <taxon>Bacteria</taxon>
        <taxon>Bacillati</taxon>
        <taxon>Actinomycetota</taxon>
        <taxon>Actinomycetes</taxon>
        <taxon>Streptosporangiales</taxon>
        <taxon>Streptosporangiaceae</taxon>
        <taxon>Microbispora</taxon>
    </lineage>
</organism>
<name>A0ABQ4FTC4_9ACTN</name>
<keyword evidence="5 8" id="KW-0472">Membrane</keyword>
<evidence type="ECO:0000256" key="5">
    <source>
        <dbReference type="ARBA" id="ARBA00023136"/>
    </source>
</evidence>
<keyword evidence="2" id="KW-1003">Cell membrane</keyword>
<evidence type="ECO:0000256" key="6">
    <source>
        <dbReference type="ARBA" id="ARBA00038076"/>
    </source>
</evidence>
<dbReference type="PANTHER" id="PTHR30572">
    <property type="entry name" value="MEMBRANE COMPONENT OF TRANSPORTER-RELATED"/>
    <property type="match status" value="1"/>
</dbReference>
<dbReference type="Pfam" id="PF12704">
    <property type="entry name" value="MacB_PCD"/>
    <property type="match status" value="1"/>
</dbReference>
<feature type="transmembrane region" description="Helical" evidence="8">
    <location>
        <begin position="50"/>
        <end position="72"/>
    </location>
</feature>
<dbReference type="EMBL" id="BOOC01000003">
    <property type="protein sequence ID" value="GIH38065.1"/>
    <property type="molecule type" value="Genomic_DNA"/>
</dbReference>
<feature type="transmembrane region" description="Helical" evidence="8">
    <location>
        <begin position="347"/>
        <end position="371"/>
    </location>
</feature>
<dbReference type="Pfam" id="PF02687">
    <property type="entry name" value="FtsX"/>
    <property type="match status" value="1"/>
</dbReference>
<gene>
    <name evidence="11" type="ORF">Mco01_10650</name>
</gene>
<dbReference type="InterPro" id="IPR025857">
    <property type="entry name" value="MacB_PCD"/>
</dbReference>
<evidence type="ECO:0000259" key="10">
    <source>
        <dbReference type="Pfam" id="PF12704"/>
    </source>
</evidence>
<feature type="domain" description="ABC3 transporter permease C-terminal" evidence="9">
    <location>
        <begin position="298"/>
        <end position="410"/>
    </location>
</feature>
<comment type="subcellular location">
    <subcellularLocation>
        <location evidence="1">Cell membrane</location>
        <topology evidence="1">Multi-pass membrane protein</topology>
    </subcellularLocation>
</comment>
<feature type="transmembrane region" description="Helical" evidence="8">
    <location>
        <begin position="377"/>
        <end position="400"/>
    </location>
</feature>
<feature type="region of interest" description="Disordered" evidence="7">
    <location>
        <begin position="1"/>
        <end position="25"/>
    </location>
</feature>
<keyword evidence="3 8" id="KW-0812">Transmembrane</keyword>
<evidence type="ECO:0000256" key="3">
    <source>
        <dbReference type="ARBA" id="ARBA00022692"/>
    </source>
</evidence>
<protein>
    <submittedName>
        <fullName evidence="11">ABC transporter permease</fullName>
    </submittedName>
</protein>